<dbReference type="GO" id="GO:0005576">
    <property type="term" value="C:extracellular region"/>
    <property type="evidence" value="ECO:0007669"/>
    <property type="project" value="UniProtKB-SubCell"/>
</dbReference>
<comment type="caution">
    <text evidence="8">The sequence shown here is derived from an EMBL/GenBank/DDBJ whole genome shotgun (WGS) entry which is preliminary data.</text>
</comment>
<evidence type="ECO:0000256" key="6">
    <source>
        <dbReference type="SAM" id="MobiDB-lite"/>
    </source>
</evidence>
<accession>A0ABD0WS02</accession>
<evidence type="ECO:0000256" key="2">
    <source>
        <dbReference type="ARBA" id="ARBA00010575"/>
    </source>
</evidence>
<comment type="subcellular location">
    <subcellularLocation>
        <location evidence="1">Secreted</location>
    </subcellularLocation>
</comment>
<sequence>MQILDDCRTHRVKITAKKALNKPTRGVRPVLGAMSSLFPVLFCCFNLFFLETNTLALPPRTQPYRFKFPRTPWTSESSSSLTMATVVSPYVALDNSVILRNQRLSEGPLKRSYLMPDHKRSPDRLSSSLPYQDDHHYREVPSRGRRHANGSNGRGQGQLMRVGCVLGTCQVQNLSHRLYQLMGQNGRQGSSSINPSSPHSYG</sequence>
<proteinExistence type="inferred from homology"/>
<evidence type="ECO:0000256" key="7">
    <source>
        <dbReference type="SAM" id="Phobius"/>
    </source>
</evidence>
<organism evidence="8 9">
    <name type="scientific">Umbra pygmaea</name>
    <name type="common">Eastern mudminnow</name>
    <dbReference type="NCBI Taxonomy" id="75934"/>
    <lineage>
        <taxon>Eukaryota</taxon>
        <taxon>Metazoa</taxon>
        <taxon>Chordata</taxon>
        <taxon>Craniata</taxon>
        <taxon>Vertebrata</taxon>
        <taxon>Euteleostomi</taxon>
        <taxon>Actinopterygii</taxon>
        <taxon>Neopterygii</taxon>
        <taxon>Teleostei</taxon>
        <taxon>Protacanthopterygii</taxon>
        <taxon>Esociformes</taxon>
        <taxon>Umbridae</taxon>
        <taxon>Umbra</taxon>
    </lineage>
</organism>
<dbReference type="InterPro" id="IPR051665">
    <property type="entry name" value="Adrenomedullin-reg_peptide"/>
</dbReference>
<dbReference type="Proteomes" id="UP001557470">
    <property type="component" value="Unassembled WGS sequence"/>
</dbReference>
<evidence type="ECO:0000256" key="5">
    <source>
        <dbReference type="ARBA" id="ARBA00023157"/>
    </source>
</evidence>
<keyword evidence="4" id="KW-0732">Signal</keyword>
<feature type="region of interest" description="Disordered" evidence="6">
    <location>
        <begin position="110"/>
        <end position="156"/>
    </location>
</feature>
<keyword evidence="9" id="KW-1185">Reference proteome</keyword>
<keyword evidence="7" id="KW-1133">Transmembrane helix</keyword>
<keyword evidence="3" id="KW-0964">Secreted</keyword>
<evidence type="ECO:0000256" key="4">
    <source>
        <dbReference type="ARBA" id="ARBA00022729"/>
    </source>
</evidence>
<keyword evidence="5" id="KW-1015">Disulfide bond</keyword>
<keyword evidence="7" id="KW-0472">Membrane</keyword>
<keyword evidence="7" id="KW-0812">Transmembrane</keyword>
<evidence type="ECO:0000313" key="8">
    <source>
        <dbReference type="EMBL" id="KAL0968351.1"/>
    </source>
</evidence>
<dbReference type="PANTHER" id="PTHR23414">
    <property type="entry name" value="ADRENOMEDULLIN, ADM"/>
    <property type="match status" value="1"/>
</dbReference>
<comment type="similarity">
    <text evidence="2">Belongs to the adrenomedullin family.</text>
</comment>
<dbReference type="AlphaFoldDB" id="A0ABD0WS02"/>
<gene>
    <name evidence="8" type="ORF">UPYG_G00265740</name>
</gene>
<dbReference type="EMBL" id="JAGEUA010000008">
    <property type="protein sequence ID" value="KAL0968351.1"/>
    <property type="molecule type" value="Genomic_DNA"/>
</dbReference>
<dbReference type="InterPro" id="IPR021116">
    <property type="entry name" value="Calcitonin/adrenomedullin"/>
</dbReference>
<feature type="transmembrane region" description="Helical" evidence="7">
    <location>
        <begin position="30"/>
        <end position="50"/>
    </location>
</feature>
<feature type="compositionally biased region" description="Basic and acidic residues" evidence="6">
    <location>
        <begin position="132"/>
        <end position="142"/>
    </location>
</feature>
<protein>
    <submittedName>
        <fullName evidence="8">Uncharacterized protein</fullName>
    </submittedName>
</protein>
<name>A0ABD0WS02_UMBPY</name>
<dbReference type="Pfam" id="PF00214">
    <property type="entry name" value="Calc_CGRP_IAPP"/>
    <property type="match status" value="1"/>
</dbReference>
<dbReference type="PANTHER" id="PTHR23414:SF2">
    <property type="entry name" value="PROTEIN ADM2"/>
    <property type="match status" value="1"/>
</dbReference>
<reference evidence="8 9" key="1">
    <citation type="submission" date="2024-06" db="EMBL/GenBank/DDBJ databases">
        <authorList>
            <person name="Pan Q."/>
            <person name="Wen M."/>
            <person name="Jouanno E."/>
            <person name="Zahm M."/>
            <person name="Klopp C."/>
            <person name="Cabau C."/>
            <person name="Louis A."/>
            <person name="Berthelot C."/>
            <person name="Parey E."/>
            <person name="Roest Crollius H."/>
            <person name="Montfort J."/>
            <person name="Robinson-Rechavi M."/>
            <person name="Bouchez O."/>
            <person name="Lampietro C."/>
            <person name="Lopez Roques C."/>
            <person name="Donnadieu C."/>
            <person name="Postlethwait J."/>
            <person name="Bobe J."/>
            <person name="Verreycken H."/>
            <person name="Guiguen Y."/>
        </authorList>
    </citation>
    <scope>NUCLEOTIDE SEQUENCE [LARGE SCALE GENOMIC DNA]</scope>
    <source>
        <strain evidence="8">Up_M1</strain>
        <tissue evidence="8">Testis</tissue>
    </source>
</reference>
<evidence type="ECO:0000256" key="1">
    <source>
        <dbReference type="ARBA" id="ARBA00004613"/>
    </source>
</evidence>
<evidence type="ECO:0000256" key="3">
    <source>
        <dbReference type="ARBA" id="ARBA00022525"/>
    </source>
</evidence>
<evidence type="ECO:0000313" key="9">
    <source>
        <dbReference type="Proteomes" id="UP001557470"/>
    </source>
</evidence>